<dbReference type="InterPro" id="IPR019787">
    <property type="entry name" value="Znf_PHD-finger"/>
</dbReference>
<dbReference type="EC" id="2.3.2.27" evidence="3"/>
<dbReference type="GO" id="GO:0061630">
    <property type="term" value="F:ubiquitin protein ligase activity"/>
    <property type="evidence" value="ECO:0007669"/>
    <property type="project" value="UniProtKB-EC"/>
</dbReference>
<feature type="domain" description="RING-type" evidence="14">
    <location>
        <begin position="421"/>
        <end position="479"/>
    </location>
</feature>
<dbReference type="GO" id="GO:0005634">
    <property type="term" value="C:nucleus"/>
    <property type="evidence" value="ECO:0007669"/>
    <property type="project" value="UniProtKB-SubCell"/>
</dbReference>
<feature type="domain" description="PHD-type" evidence="13">
    <location>
        <begin position="10"/>
        <end position="61"/>
    </location>
</feature>
<evidence type="ECO:0000259" key="15">
    <source>
        <dbReference type="PROSITE" id="PS51015"/>
    </source>
</evidence>
<reference evidence="16 17" key="1">
    <citation type="submission" date="2020-08" db="EMBL/GenBank/DDBJ databases">
        <title>Plant Genome Project.</title>
        <authorList>
            <person name="Zhang R.-G."/>
        </authorList>
    </citation>
    <scope>NUCLEOTIDE SEQUENCE [LARGE SCALE GENOMIC DNA]</scope>
    <source>
        <tissue evidence="16">Rhizome</tissue>
    </source>
</reference>
<dbReference type="InterPro" id="IPR027370">
    <property type="entry name" value="Znf-RING_euk"/>
</dbReference>
<dbReference type="GO" id="GO:0003677">
    <property type="term" value="F:DNA binding"/>
    <property type="evidence" value="ECO:0007669"/>
    <property type="project" value="UniProtKB-KW"/>
</dbReference>
<dbReference type="InterPro" id="IPR013083">
    <property type="entry name" value="Znf_RING/FYVE/PHD"/>
</dbReference>
<dbReference type="PROSITE" id="PS00518">
    <property type="entry name" value="ZF_RING_1"/>
    <property type="match status" value="1"/>
</dbReference>
<proteinExistence type="predicted"/>
<dbReference type="PROSITE" id="PS01359">
    <property type="entry name" value="ZF_PHD_1"/>
    <property type="match status" value="1"/>
</dbReference>
<comment type="catalytic activity">
    <reaction evidence="1">
        <text>S-ubiquitinyl-[E2 ubiquitin-conjugating enzyme]-L-cysteine + [acceptor protein]-L-lysine = [E2 ubiquitin-conjugating enzyme]-L-cysteine + N(6)-ubiquitinyl-[acceptor protein]-L-lysine.</text>
        <dbReference type="EC" id="2.3.2.27"/>
    </reaction>
</comment>
<dbReference type="GO" id="GO:0016567">
    <property type="term" value="P:protein ubiquitination"/>
    <property type="evidence" value="ECO:0007669"/>
    <property type="project" value="UniProtKB-UniPathway"/>
</dbReference>
<dbReference type="GO" id="GO:0008270">
    <property type="term" value="F:zinc ion binding"/>
    <property type="evidence" value="ECO:0007669"/>
    <property type="project" value="UniProtKB-KW"/>
</dbReference>
<evidence type="ECO:0000259" key="14">
    <source>
        <dbReference type="PROSITE" id="PS50089"/>
    </source>
</evidence>
<dbReference type="SUPFAM" id="SSF57850">
    <property type="entry name" value="RING/U-box"/>
    <property type="match status" value="1"/>
</dbReference>
<dbReference type="PANTHER" id="PTHR14140">
    <property type="entry name" value="E3 UBIQUITIN-PROTEIN LIGASE UHRF-RELATED"/>
    <property type="match status" value="1"/>
</dbReference>
<evidence type="ECO:0000256" key="11">
    <source>
        <dbReference type="PROSITE-ProRule" id="PRU00175"/>
    </source>
</evidence>
<feature type="domain" description="YDG" evidence="15">
    <location>
        <begin position="205"/>
        <end position="368"/>
    </location>
</feature>
<dbReference type="PROSITE" id="PS51015">
    <property type="entry name" value="YDG"/>
    <property type="match status" value="1"/>
</dbReference>
<dbReference type="InterPro" id="IPR003105">
    <property type="entry name" value="SRA_YDG"/>
</dbReference>
<accession>A0A8J5C1S8</accession>
<keyword evidence="7" id="KW-0833">Ubl conjugation pathway</keyword>
<dbReference type="Proteomes" id="UP000734854">
    <property type="component" value="Unassembled WGS sequence"/>
</dbReference>
<sequence length="515" mass="56971">MAPDLPCDGEGACMVCRATPPEAEIVVCRTCTTPWHGQCLSAPPATLAVVAEWQCPDCEPAEDGATGAPSTSAVATAAGDKSDLIAAIRAIEADASLTEREKAKRRQVLLSGGKVVVEEDGDEEGGSGNKKASGGNDFLDLFDEKFSCAFCMQLPDRPVTVSLSCLVLLNCFTKKAGKANACSGQIFVTIHPDHFGPILAENDPKRNRGVLVGETWEDRMECRQWGAHFPHVAGIAGQSDYGAQSVALSGGYEDDEDHGEWFLYTGRSHKEKRSSYAPETGVRYDGIYRIEKCWRKIGVQILEESISFGCYCLFIFFQGFKVCRYLFVRCDNEPAPWTSEEHGDRPRSLPEVEELNGATDITVRKESPAWDFDDEHGWRWIKPPPMSRKLLTNGKPDAVRKTIRRAPGSSIRERLLKEFSCLLCRKVMTEPLTTPCGHNFCKCCLFGQFADKSFVRQRICAGGRSLRAQKIVKKCPSCSADISDFLQMPQVNRELMELIVSLQQKIEEELSKGNC</sequence>
<comment type="caution">
    <text evidence="16">The sequence shown here is derived from an EMBL/GenBank/DDBJ whole genome shotgun (WGS) entry which is preliminary data.</text>
</comment>
<dbReference type="InterPro" id="IPR019786">
    <property type="entry name" value="Zinc_finger_PHD-type_CS"/>
</dbReference>
<keyword evidence="4" id="KW-0808">Transferase</keyword>
<dbReference type="EMBL" id="JACMSC010000021">
    <property type="protein sequence ID" value="KAG6470588.1"/>
    <property type="molecule type" value="Genomic_DNA"/>
</dbReference>
<dbReference type="Pfam" id="PF00628">
    <property type="entry name" value="PHD"/>
    <property type="match status" value="1"/>
</dbReference>
<protein>
    <recommendedName>
        <fullName evidence="3">RING-type E3 ubiquitin transferase</fullName>
        <ecNumber evidence="3">2.3.2.27</ecNumber>
    </recommendedName>
</protein>
<dbReference type="InterPro" id="IPR001841">
    <property type="entry name" value="Znf_RING"/>
</dbReference>
<evidence type="ECO:0000256" key="6">
    <source>
        <dbReference type="ARBA" id="ARBA00022771"/>
    </source>
</evidence>
<dbReference type="SUPFAM" id="SSF88697">
    <property type="entry name" value="PUA domain-like"/>
    <property type="match status" value="1"/>
</dbReference>
<dbReference type="SUPFAM" id="SSF57903">
    <property type="entry name" value="FYVE/PHD zinc finger"/>
    <property type="match status" value="1"/>
</dbReference>
<keyword evidence="5" id="KW-0479">Metal-binding</keyword>
<keyword evidence="8" id="KW-0862">Zinc</keyword>
<evidence type="ECO:0000256" key="8">
    <source>
        <dbReference type="ARBA" id="ARBA00022833"/>
    </source>
</evidence>
<evidence type="ECO:0000256" key="9">
    <source>
        <dbReference type="ARBA" id="ARBA00023125"/>
    </source>
</evidence>
<dbReference type="AlphaFoldDB" id="A0A8J5C1S8"/>
<evidence type="ECO:0000313" key="16">
    <source>
        <dbReference type="EMBL" id="KAG6470588.1"/>
    </source>
</evidence>
<keyword evidence="17" id="KW-1185">Reference proteome</keyword>
<dbReference type="InterPro" id="IPR011011">
    <property type="entry name" value="Znf_FYVE_PHD"/>
</dbReference>
<name>A0A8J5C1S8_ZINOF</name>
<dbReference type="Gene3D" id="3.30.40.10">
    <property type="entry name" value="Zinc/RING finger domain, C3HC4 (zinc finger)"/>
    <property type="match status" value="2"/>
</dbReference>
<dbReference type="SMART" id="SM00466">
    <property type="entry name" value="SRA"/>
    <property type="match status" value="1"/>
</dbReference>
<organism evidence="16 17">
    <name type="scientific">Zingiber officinale</name>
    <name type="common">Ginger</name>
    <name type="synonym">Amomum zingiber</name>
    <dbReference type="NCBI Taxonomy" id="94328"/>
    <lineage>
        <taxon>Eukaryota</taxon>
        <taxon>Viridiplantae</taxon>
        <taxon>Streptophyta</taxon>
        <taxon>Embryophyta</taxon>
        <taxon>Tracheophyta</taxon>
        <taxon>Spermatophyta</taxon>
        <taxon>Magnoliopsida</taxon>
        <taxon>Liliopsida</taxon>
        <taxon>Zingiberales</taxon>
        <taxon>Zingiberaceae</taxon>
        <taxon>Zingiber</taxon>
    </lineage>
</organism>
<evidence type="ECO:0000256" key="1">
    <source>
        <dbReference type="ARBA" id="ARBA00000900"/>
    </source>
</evidence>
<evidence type="ECO:0000256" key="3">
    <source>
        <dbReference type="ARBA" id="ARBA00012483"/>
    </source>
</evidence>
<dbReference type="InterPro" id="IPR015947">
    <property type="entry name" value="PUA-like_sf"/>
</dbReference>
<dbReference type="Pfam" id="PF02182">
    <property type="entry name" value="SAD_SRA"/>
    <property type="match status" value="1"/>
</dbReference>
<gene>
    <name evidence="16" type="ORF">ZIOFF_071662</name>
</gene>
<dbReference type="InterPro" id="IPR045134">
    <property type="entry name" value="UHRF1/2-like"/>
</dbReference>
<evidence type="ECO:0000256" key="2">
    <source>
        <dbReference type="ARBA" id="ARBA00004906"/>
    </source>
</evidence>
<keyword evidence="6 11" id="KW-0863">Zinc-finger</keyword>
<dbReference type="InterPro" id="IPR001965">
    <property type="entry name" value="Znf_PHD"/>
</dbReference>
<evidence type="ECO:0000259" key="13">
    <source>
        <dbReference type="PROSITE" id="PS50016"/>
    </source>
</evidence>
<dbReference type="GO" id="GO:0044027">
    <property type="term" value="P:negative regulation of gene expression via chromosomal CpG island methylation"/>
    <property type="evidence" value="ECO:0007669"/>
    <property type="project" value="TreeGrafter"/>
</dbReference>
<keyword evidence="9" id="KW-0238">DNA-binding</keyword>
<evidence type="ECO:0000256" key="5">
    <source>
        <dbReference type="ARBA" id="ARBA00022723"/>
    </source>
</evidence>
<keyword evidence="10 12" id="KW-0539">Nucleus</keyword>
<evidence type="ECO:0000256" key="7">
    <source>
        <dbReference type="ARBA" id="ARBA00022786"/>
    </source>
</evidence>
<dbReference type="Gene3D" id="2.30.280.10">
    <property type="entry name" value="SRA-YDG"/>
    <property type="match status" value="2"/>
</dbReference>
<comment type="pathway">
    <text evidence="2">Protein modification; protein ubiquitination.</text>
</comment>
<evidence type="ECO:0000256" key="10">
    <source>
        <dbReference type="ARBA" id="ARBA00023242"/>
    </source>
</evidence>
<dbReference type="PANTHER" id="PTHR14140:SF27">
    <property type="entry name" value="OS04G0289800 PROTEIN"/>
    <property type="match status" value="1"/>
</dbReference>
<evidence type="ECO:0000313" key="17">
    <source>
        <dbReference type="Proteomes" id="UP000734854"/>
    </source>
</evidence>
<dbReference type="PROSITE" id="PS50016">
    <property type="entry name" value="ZF_PHD_2"/>
    <property type="match status" value="1"/>
</dbReference>
<comment type="subcellular location">
    <subcellularLocation>
        <location evidence="12">Nucleus</location>
    </subcellularLocation>
</comment>
<dbReference type="UniPathway" id="UPA00143"/>
<evidence type="ECO:0000256" key="12">
    <source>
        <dbReference type="PROSITE-ProRule" id="PRU00358"/>
    </source>
</evidence>
<dbReference type="PROSITE" id="PS50089">
    <property type="entry name" value="ZF_RING_2"/>
    <property type="match status" value="1"/>
</dbReference>
<dbReference type="SMART" id="SM00184">
    <property type="entry name" value="RING"/>
    <property type="match status" value="2"/>
</dbReference>
<dbReference type="SMART" id="SM00249">
    <property type="entry name" value="PHD"/>
    <property type="match status" value="1"/>
</dbReference>
<dbReference type="Pfam" id="PF13445">
    <property type="entry name" value="zf-RING_UBOX"/>
    <property type="match status" value="1"/>
</dbReference>
<dbReference type="InterPro" id="IPR036987">
    <property type="entry name" value="SRA-YDG_sf"/>
</dbReference>
<evidence type="ECO:0000256" key="4">
    <source>
        <dbReference type="ARBA" id="ARBA00022679"/>
    </source>
</evidence>
<dbReference type="InterPro" id="IPR017907">
    <property type="entry name" value="Znf_RING_CS"/>
</dbReference>